<reference evidence="2 3" key="1">
    <citation type="journal article" date="2016" name="Nat. Commun.">
        <title>Thousands of microbial genomes shed light on interconnected biogeochemical processes in an aquifer system.</title>
        <authorList>
            <person name="Anantharaman K."/>
            <person name="Brown C.T."/>
            <person name="Hug L.A."/>
            <person name="Sharon I."/>
            <person name="Castelle C.J."/>
            <person name="Probst A.J."/>
            <person name="Thomas B.C."/>
            <person name="Singh A."/>
            <person name="Wilkins M.J."/>
            <person name="Karaoz U."/>
            <person name="Brodie E.L."/>
            <person name="Williams K.H."/>
            <person name="Hubbard S.S."/>
            <person name="Banfield J.F."/>
        </authorList>
    </citation>
    <scope>NUCLEOTIDE SEQUENCE [LARGE SCALE GENOMIC DNA]</scope>
    <source>
        <strain evidence="3">RIFCSPLOWO2_12_FULL_64_10</strain>
    </source>
</reference>
<gene>
    <name evidence="2" type="ORF">A3F84_22725</name>
</gene>
<comment type="cofactor">
    <cofactor evidence="1">
        <name>Mg(2+)</name>
        <dbReference type="ChEBI" id="CHEBI:18420"/>
    </cofactor>
</comment>
<dbReference type="Pfam" id="PF03737">
    <property type="entry name" value="RraA-like"/>
    <property type="match status" value="1"/>
</dbReference>
<sequence length="244" mass="26680">MERLKRMSRAEREVIKRLTDVSIESAWGVCSRHGYGSNFINGLTCVHPERKMVGRAVTLRYLPVRPDLQEMSRKRFRTAPNKYAIETMEPGDVLVVDSGGETGAGFLGDVIATRLEVRGGAGIVCDGAVRDLSVVATMDFALYIRGAHAAGSGRAIVGWDYNIPVRIAGVAVLPGDILMGDNEGVLVIPAHLAKEAAEAGAAQDHKENFLRRVLKEKKLSIEECYPPNARVLKMYEAFKKAEGK</sequence>
<organism evidence="2 3">
    <name type="scientific">Handelsmanbacteria sp. (strain RIFCSPLOWO2_12_FULL_64_10)</name>
    <dbReference type="NCBI Taxonomy" id="1817868"/>
    <lineage>
        <taxon>Bacteria</taxon>
        <taxon>Candidatus Handelsmaniibacteriota</taxon>
    </lineage>
</organism>
<feature type="binding site" evidence="1">
    <location>
        <position position="131"/>
    </location>
    <ligand>
        <name>Mg(2+)</name>
        <dbReference type="ChEBI" id="CHEBI:18420"/>
    </ligand>
</feature>
<dbReference type="SUPFAM" id="SSF89562">
    <property type="entry name" value="RraA-like"/>
    <property type="match status" value="1"/>
</dbReference>
<evidence type="ECO:0000313" key="2">
    <source>
        <dbReference type="EMBL" id="OGG45510.1"/>
    </source>
</evidence>
<accession>A0A1F6C8V0</accession>
<feature type="binding site" evidence="1">
    <location>
        <position position="130"/>
    </location>
    <ligand>
        <name>substrate</name>
    </ligand>
</feature>
<evidence type="ECO:0000313" key="3">
    <source>
        <dbReference type="Proteomes" id="UP000178606"/>
    </source>
</evidence>
<dbReference type="AlphaFoldDB" id="A0A1F6C8V0"/>
<dbReference type="Proteomes" id="UP000178606">
    <property type="component" value="Unassembled WGS sequence"/>
</dbReference>
<evidence type="ECO:0008006" key="4">
    <source>
        <dbReference type="Google" id="ProtNLM"/>
    </source>
</evidence>
<dbReference type="PANTHER" id="PTHR33254">
    <property type="entry name" value="4-HYDROXY-4-METHYL-2-OXOGLUTARATE ALDOLASE 3-RELATED"/>
    <property type="match status" value="1"/>
</dbReference>
<proteinExistence type="predicted"/>
<dbReference type="EMBL" id="MFKF01000372">
    <property type="protein sequence ID" value="OGG45510.1"/>
    <property type="molecule type" value="Genomic_DNA"/>
</dbReference>
<dbReference type="Gene3D" id="3.50.30.40">
    <property type="entry name" value="Ribonuclease E inhibitor RraA/RraA-like"/>
    <property type="match status" value="1"/>
</dbReference>
<dbReference type="CDD" id="cd16841">
    <property type="entry name" value="RraA_family"/>
    <property type="match status" value="1"/>
</dbReference>
<name>A0A1F6C8V0_HANXR</name>
<dbReference type="GO" id="GO:0046872">
    <property type="term" value="F:metal ion binding"/>
    <property type="evidence" value="ECO:0007669"/>
    <property type="project" value="UniProtKB-KW"/>
</dbReference>
<keyword evidence="1" id="KW-0479">Metal-binding</keyword>
<dbReference type="InterPro" id="IPR005493">
    <property type="entry name" value="RraA/RraA-like"/>
</dbReference>
<comment type="caution">
    <text evidence="2">The sequence shown here is derived from an EMBL/GenBank/DDBJ whole genome shotgun (WGS) entry which is preliminary data.</text>
</comment>
<evidence type="ECO:0000256" key="1">
    <source>
        <dbReference type="PIRSR" id="PIRSR605493-1"/>
    </source>
</evidence>
<dbReference type="InterPro" id="IPR036704">
    <property type="entry name" value="RraA/RraA-like_sf"/>
</dbReference>
<dbReference type="NCBIfam" id="NF006093">
    <property type="entry name" value="PRK08245.1"/>
    <property type="match status" value="1"/>
</dbReference>
<feature type="binding site" evidence="1">
    <location>
        <begin position="108"/>
        <end position="111"/>
    </location>
    <ligand>
        <name>substrate</name>
    </ligand>
</feature>
<protein>
    <recommendedName>
        <fullName evidence="4">Dimethylmenaquinone methyltransferase</fullName>
    </recommendedName>
</protein>
<keyword evidence="1" id="KW-0460">Magnesium</keyword>
<dbReference type="PANTHER" id="PTHR33254:SF16">
    <property type="entry name" value="BLR3842 PROTEIN"/>
    <property type="match status" value="1"/>
</dbReference>